<feature type="domain" description="Type I restriction modification DNA specificity" evidence="4">
    <location>
        <begin position="2"/>
        <end position="131"/>
    </location>
</feature>
<evidence type="ECO:0000256" key="3">
    <source>
        <dbReference type="ARBA" id="ARBA00023125"/>
    </source>
</evidence>
<evidence type="ECO:0000259" key="4">
    <source>
        <dbReference type="Pfam" id="PF01420"/>
    </source>
</evidence>
<keyword evidence="2" id="KW-0680">Restriction system</keyword>
<keyword evidence="6" id="KW-1185">Reference proteome</keyword>
<evidence type="ECO:0000256" key="2">
    <source>
        <dbReference type="ARBA" id="ARBA00022747"/>
    </source>
</evidence>
<evidence type="ECO:0000313" key="5">
    <source>
        <dbReference type="EMBL" id="ASZ09055.1"/>
    </source>
</evidence>
<dbReference type="AlphaFoldDB" id="A0A249SN01"/>
<sequence>MKKMELQELFNIYYGSNLNFSDMKPVIKNPVPFVSRTVKTNGIVGFVEQIESVLPFKEFGITVPLGGEGRLTANLQFEKFYTGQNVAVLYSKIPLTLNQTFYYIQCIRMNQFKYSAFGREANATLKSIKIPNLDEIPVWVEEINFKSSDFKLNADSLNINIDDTWRKVNFLEAFEIISNKCEKISVEYAKTKLMIGDIPVVSTTTYNNGVICKNKVEKNNIFTLFPKNSFTLSKNGQPGIVFYHEYQYMITSDVIVVKPKFPIENLNSKTATFIKYQIEKSLFKFNYGRKLKESRLKEINLLLPFSNGKIDLSKIFNK</sequence>
<dbReference type="GO" id="GO:0003677">
    <property type="term" value="F:DNA binding"/>
    <property type="evidence" value="ECO:0007669"/>
    <property type="project" value="UniProtKB-KW"/>
</dbReference>
<evidence type="ECO:0000256" key="1">
    <source>
        <dbReference type="ARBA" id="ARBA00010923"/>
    </source>
</evidence>
<dbReference type="STRING" id="1336232.GCA_000518825_00278"/>
<dbReference type="Proteomes" id="UP000232229">
    <property type="component" value="Chromosome"/>
</dbReference>
<dbReference type="SUPFAM" id="SSF116734">
    <property type="entry name" value="DNA methylase specificity domain"/>
    <property type="match status" value="2"/>
</dbReference>
<dbReference type="EMBL" id="CP023173">
    <property type="protein sequence ID" value="ASZ09055.1"/>
    <property type="molecule type" value="Genomic_DNA"/>
</dbReference>
<proteinExistence type="inferred from homology"/>
<reference evidence="5 6" key="1">
    <citation type="submission" date="2017-08" db="EMBL/GenBank/DDBJ databases">
        <title>Complete Genome Sequence of Mesoplasma chauliocola.</title>
        <authorList>
            <person name="Knight T.F.Jr."/>
            <person name="Citino T."/>
        </authorList>
    </citation>
    <scope>NUCLEOTIDE SEQUENCE [LARGE SCALE GENOMIC DNA]</scope>
    <source>
        <strain evidence="5 6">CHPA-2</strain>
    </source>
</reference>
<dbReference type="InterPro" id="IPR000055">
    <property type="entry name" value="Restrct_endonuc_typeI_TRD"/>
</dbReference>
<protein>
    <recommendedName>
        <fullName evidence="4">Type I restriction modification DNA specificity domain-containing protein</fullName>
    </recommendedName>
</protein>
<dbReference type="REBASE" id="218485">
    <property type="entry name" value="S.MchCHPA2ORF1620P"/>
</dbReference>
<comment type="similarity">
    <text evidence="1">Belongs to the type-I restriction system S methylase family.</text>
</comment>
<dbReference type="InterPro" id="IPR044946">
    <property type="entry name" value="Restrct_endonuc_typeI_TRD_sf"/>
</dbReference>
<dbReference type="KEGG" id="mchc:CK556_01625"/>
<keyword evidence="3" id="KW-0238">DNA-binding</keyword>
<gene>
    <name evidence="5" type="ORF">CK556_01625</name>
</gene>
<dbReference type="Pfam" id="PF01420">
    <property type="entry name" value="Methylase_S"/>
    <property type="match status" value="2"/>
</dbReference>
<dbReference type="Gene3D" id="3.90.220.20">
    <property type="entry name" value="DNA methylase specificity domains"/>
    <property type="match status" value="2"/>
</dbReference>
<feature type="domain" description="Type I restriction modification DNA specificity" evidence="4">
    <location>
        <begin position="164"/>
        <end position="304"/>
    </location>
</feature>
<organism evidence="5 6">
    <name type="scientific">Mesoplasma chauliocola</name>
    <dbReference type="NCBI Taxonomy" id="216427"/>
    <lineage>
        <taxon>Bacteria</taxon>
        <taxon>Bacillati</taxon>
        <taxon>Mycoplasmatota</taxon>
        <taxon>Mollicutes</taxon>
        <taxon>Entomoplasmatales</taxon>
        <taxon>Entomoplasmataceae</taxon>
        <taxon>Mesoplasma</taxon>
    </lineage>
</organism>
<evidence type="ECO:0000313" key="6">
    <source>
        <dbReference type="Proteomes" id="UP000232229"/>
    </source>
</evidence>
<name>A0A249SN01_9MOLU</name>
<accession>A0A249SN01</accession>
<dbReference type="GO" id="GO:0009307">
    <property type="term" value="P:DNA restriction-modification system"/>
    <property type="evidence" value="ECO:0007669"/>
    <property type="project" value="UniProtKB-KW"/>
</dbReference>